<gene>
    <name evidence="2" type="ORF">ACFPN9_25085</name>
</gene>
<sequence>MSPVNVFVILLVVAFLFRKPLGRLFNRQFPDRAKRHRIVGTIIAGFLLVIAVRLVALLWK</sequence>
<feature type="transmembrane region" description="Helical" evidence="1">
    <location>
        <begin position="38"/>
        <end position="59"/>
    </location>
</feature>
<dbReference type="EMBL" id="JBHSLU010000096">
    <property type="protein sequence ID" value="MFC5508524.1"/>
    <property type="molecule type" value="Genomic_DNA"/>
</dbReference>
<reference evidence="3" key="1">
    <citation type="journal article" date="2019" name="Int. J. Syst. Evol. Microbiol.">
        <title>The Global Catalogue of Microorganisms (GCM) 10K type strain sequencing project: providing services to taxonomists for standard genome sequencing and annotation.</title>
        <authorList>
            <consortium name="The Broad Institute Genomics Platform"/>
            <consortium name="The Broad Institute Genome Sequencing Center for Infectious Disease"/>
            <person name="Wu L."/>
            <person name="Ma J."/>
        </authorList>
    </citation>
    <scope>NUCLEOTIDE SEQUENCE [LARGE SCALE GENOMIC DNA]</scope>
    <source>
        <strain evidence="3">CCUG 43117</strain>
    </source>
</reference>
<accession>A0ABW0PCH6</accession>
<keyword evidence="1" id="KW-1133">Transmembrane helix</keyword>
<keyword evidence="1" id="KW-0472">Membrane</keyword>
<comment type="caution">
    <text evidence="2">The sequence shown here is derived from an EMBL/GenBank/DDBJ whole genome shotgun (WGS) entry which is preliminary data.</text>
</comment>
<evidence type="ECO:0000256" key="1">
    <source>
        <dbReference type="SAM" id="Phobius"/>
    </source>
</evidence>
<proteinExistence type="predicted"/>
<organism evidence="2 3">
    <name type="scientific">Bosea massiliensis</name>
    <dbReference type="NCBI Taxonomy" id="151419"/>
    <lineage>
        <taxon>Bacteria</taxon>
        <taxon>Pseudomonadati</taxon>
        <taxon>Pseudomonadota</taxon>
        <taxon>Alphaproteobacteria</taxon>
        <taxon>Hyphomicrobiales</taxon>
        <taxon>Boseaceae</taxon>
        <taxon>Bosea</taxon>
    </lineage>
</organism>
<protein>
    <submittedName>
        <fullName evidence="2">Uncharacterized protein</fullName>
    </submittedName>
</protein>
<dbReference type="RefSeq" id="WP_066719160.1">
    <property type="nucleotide sequence ID" value="NZ_JBHSLU010000096.1"/>
</dbReference>
<keyword evidence="1" id="KW-0812">Transmembrane</keyword>
<feature type="transmembrane region" description="Helical" evidence="1">
    <location>
        <begin position="6"/>
        <end position="26"/>
    </location>
</feature>
<evidence type="ECO:0000313" key="2">
    <source>
        <dbReference type="EMBL" id="MFC5508524.1"/>
    </source>
</evidence>
<dbReference type="Proteomes" id="UP001596060">
    <property type="component" value="Unassembled WGS sequence"/>
</dbReference>
<name>A0ABW0PCH6_9HYPH</name>
<keyword evidence="3" id="KW-1185">Reference proteome</keyword>
<evidence type="ECO:0000313" key="3">
    <source>
        <dbReference type="Proteomes" id="UP001596060"/>
    </source>
</evidence>